<accession>A0ABY2THA5</accession>
<keyword evidence="3" id="KW-1185">Reference proteome</keyword>
<gene>
    <name evidence="2" type="ORF">CQA75_08665</name>
</gene>
<evidence type="ECO:0000313" key="3">
    <source>
        <dbReference type="Proteomes" id="UP000309584"/>
    </source>
</evidence>
<keyword evidence="1" id="KW-0732">Signal</keyword>
<evidence type="ECO:0000313" key="2">
    <source>
        <dbReference type="EMBL" id="TKX33223.1"/>
    </source>
</evidence>
<organism evidence="2 3">
    <name type="scientific">Campylobacter taeniopygiae</name>
    <dbReference type="NCBI Taxonomy" id="2510188"/>
    <lineage>
        <taxon>Bacteria</taxon>
        <taxon>Pseudomonadati</taxon>
        <taxon>Campylobacterota</taxon>
        <taxon>Epsilonproteobacteria</taxon>
        <taxon>Campylobacterales</taxon>
        <taxon>Campylobacteraceae</taxon>
        <taxon>Campylobacter</taxon>
    </lineage>
</organism>
<evidence type="ECO:0000256" key="1">
    <source>
        <dbReference type="SAM" id="SignalP"/>
    </source>
</evidence>
<proteinExistence type="predicted"/>
<reference evidence="2 3" key="1">
    <citation type="submission" date="2018-05" db="EMBL/GenBank/DDBJ databases">
        <title>Novel Campyloabacter and Helicobacter Species and Strains.</title>
        <authorList>
            <person name="Mannion A.J."/>
            <person name="Shen Z."/>
            <person name="Fox J.G."/>
        </authorList>
    </citation>
    <scope>NUCLEOTIDE SEQUENCE [LARGE SCALE GENOMIC DNA]</scope>
    <source>
        <strain evidence="3">MIT10-5678</strain>
    </source>
</reference>
<evidence type="ECO:0008006" key="4">
    <source>
        <dbReference type="Google" id="ProtNLM"/>
    </source>
</evidence>
<dbReference type="EMBL" id="NXLY01000029">
    <property type="protein sequence ID" value="TKX33223.1"/>
    <property type="molecule type" value="Genomic_DNA"/>
</dbReference>
<name>A0ABY2THA5_9BACT</name>
<sequence>MKKFLIVLGLCLILGISTNAQSPSEAKPSFDCAKASTKVEKLICSDKSGELQKLDRLYSKLYFSILKSIPKDTEEGKETRKQMQKFAKNFKDYRDNMRCFLLALND</sequence>
<protein>
    <recommendedName>
        <fullName evidence="4">Lysozyme inhibitor LprI N-terminal domain-containing protein</fullName>
    </recommendedName>
</protein>
<feature type="signal peptide" evidence="1">
    <location>
        <begin position="1"/>
        <end position="20"/>
    </location>
</feature>
<feature type="chain" id="PRO_5045345709" description="Lysozyme inhibitor LprI N-terminal domain-containing protein" evidence="1">
    <location>
        <begin position="21"/>
        <end position="106"/>
    </location>
</feature>
<dbReference type="Proteomes" id="UP000309584">
    <property type="component" value="Unassembled WGS sequence"/>
</dbReference>
<feature type="non-terminal residue" evidence="2">
    <location>
        <position position="106"/>
    </location>
</feature>
<comment type="caution">
    <text evidence="2">The sequence shown here is derived from an EMBL/GenBank/DDBJ whole genome shotgun (WGS) entry which is preliminary data.</text>
</comment>